<evidence type="ECO:0000256" key="1">
    <source>
        <dbReference type="SAM" id="Phobius"/>
    </source>
</evidence>
<keyword evidence="1" id="KW-0472">Membrane</keyword>
<evidence type="ECO:0000313" key="2">
    <source>
        <dbReference type="EMBL" id="EKD66260.1"/>
    </source>
</evidence>
<proteinExistence type="predicted"/>
<comment type="caution">
    <text evidence="2">The sequence shown here is derived from an EMBL/GenBank/DDBJ whole genome shotgun (WGS) entry which is preliminary data.</text>
</comment>
<reference evidence="2" key="1">
    <citation type="journal article" date="2012" name="Science">
        <title>Fermentation, hydrogen, and sulfur metabolism in multiple uncultivated bacterial phyla.</title>
        <authorList>
            <person name="Wrighton K.C."/>
            <person name="Thomas B.C."/>
            <person name="Sharon I."/>
            <person name="Miller C.S."/>
            <person name="Castelle C.J."/>
            <person name="VerBerkmoes N.C."/>
            <person name="Wilkins M.J."/>
            <person name="Hettich R.L."/>
            <person name="Lipton M.S."/>
            <person name="Williams K.H."/>
            <person name="Long P.E."/>
            <person name="Banfield J.F."/>
        </authorList>
    </citation>
    <scope>NUCLEOTIDE SEQUENCE [LARGE SCALE GENOMIC DNA]</scope>
</reference>
<dbReference type="EMBL" id="AMFJ01021642">
    <property type="protein sequence ID" value="EKD66260.1"/>
    <property type="molecule type" value="Genomic_DNA"/>
</dbReference>
<gene>
    <name evidence="2" type="ORF">ACD_49C00056G0015</name>
</gene>
<name>K2ADY2_9BACT</name>
<dbReference type="AlphaFoldDB" id="K2ADY2"/>
<keyword evidence="1" id="KW-1133">Transmembrane helix</keyword>
<keyword evidence="1" id="KW-0812">Transmembrane</keyword>
<organism evidence="2">
    <name type="scientific">uncultured bacterium</name>
    <name type="common">gcode 4</name>
    <dbReference type="NCBI Taxonomy" id="1234023"/>
    <lineage>
        <taxon>Bacteria</taxon>
        <taxon>environmental samples</taxon>
    </lineage>
</organism>
<dbReference type="Pfam" id="PF07963">
    <property type="entry name" value="N_methyl"/>
    <property type="match status" value="1"/>
</dbReference>
<protein>
    <submittedName>
        <fullName evidence="2">Uncharacterized protein</fullName>
    </submittedName>
</protein>
<dbReference type="InterPro" id="IPR012902">
    <property type="entry name" value="N_methyl_site"/>
</dbReference>
<sequence>MSKKFWNKWFTLVELMVAILVFTIWFLSAYLLLFQAISSSITSKNEIIAANIAREQIELVKNIRDTNFLRYNNWDKVDNALVSWTWNFLSIWYFTVENNFSSLDNPIKINILPTDFDASKDKILNTAKVQLCIDNSFRYVHCEPWLEKTQFFSYVKVSPLNSKNITETIIPVANWYMVESVVANAQKWYREFRINTIITNWRK</sequence>
<feature type="transmembrane region" description="Helical" evidence="1">
    <location>
        <begin position="12"/>
        <end position="33"/>
    </location>
</feature>
<accession>K2ADY2</accession>